<dbReference type="PANTHER" id="PTHR44858:SF1">
    <property type="entry name" value="UDP-N-ACETYLGLUCOSAMINE--PEPTIDE N-ACETYLGLUCOSAMINYLTRANSFERASE SPINDLY-RELATED"/>
    <property type="match status" value="1"/>
</dbReference>
<keyword evidence="5" id="KW-1185">Reference proteome</keyword>
<dbReference type="SUPFAM" id="SSF48452">
    <property type="entry name" value="TPR-like"/>
    <property type="match status" value="1"/>
</dbReference>
<dbReference type="EMBL" id="JADIKE010000037">
    <property type="protein sequence ID" value="MBM7126357.1"/>
    <property type="molecule type" value="Genomic_DNA"/>
</dbReference>
<dbReference type="PANTHER" id="PTHR44858">
    <property type="entry name" value="TETRATRICOPEPTIDE REPEAT PROTEIN 6"/>
    <property type="match status" value="1"/>
</dbReference>
<proteinExistence type="predicted"/>
<evidence type="ECO:0000313" key="5">
    <source>
        <dbReference type="Proteomes" id="UP001430149"/>
    </source>
</evidence>
<dbReference type="InterPro" id="IPR011990">
    <property type="entry name" value="TPR-like_helical_dom_sf"/>
</dbReference>
<feature type="repeat" description="TPR" evidence="3">
    <location>
        <begin position="409"/>
        <end position="442"/>
    </location>
</feature>
<dbReference type="PROSITE" id="PS50293">
    <property type="entry name" value="TPR_REGION"/>
    <property type="match status" value="1"/>
</dbReference>
<evidence type="ECO:0000256" key="2">
    <source>
        <dbReference type="ARBA" id="ARBA00022803"/>
    </source>
</evidence>
<dbReference type="SMART" id="SM00028">
    <property type="entry name" value="TPR"/>
    <property type="match status" value="1"/>
</dbReference>
<dbReference type="Proteomes" id="UP001430149">
    <property type="component" value="Unassembled WGS sequence"/>
</dbReference>
<dbReference type="Pfam" id="PF00515">
    <property type="entry name" value="TPR_1"/>
    <property type="match status" value="1"/>
</dbReference>
<dbReference type="PROSITE" id="PS50005">
    <property type="entry name" value="TPR"/>
    <property type="match status" value="1"/>
</dbReference>
<dbReference type="InterPro" id="IPR019734">
    <property type="entry name" value="TPR_rpt"/>
</dbReference>
<evidence type="ECO:0000256" key="1">
    <source>
        <dbReference type="ARBA" id="ARBA00022737"/>
    </source>
</evidence>
<organism evidence="4 5">
    <name type="scientific">Dyella flava</name>
    <dbReference type="NCBI Taxonomy" id="1920170"/>
    <lineage>
        <taxon>Bacteria</taxon>
        <taxon>Pseudomonadati</taxon>
        <taxon>Pseudomonadota</taxon>
        <taxon>Gammaproteobacteria</taxon>
        <taxon>Lysobacterales</taxon>
        <taxon>Rhodanobacteraceae</taxon>
        <taxon>Dyella</taxon>
    </lineage>
</organism>
<gene>
    <name evidence="4" type="ORF">ISP19_13335</name>
</gene>
<dbReference type="Gene3D" id="1.25.40.10">
    <property type="entry name" value="Tetratricopeptide repeat domain"/>
    <property type="match status" value="1"/>
</dbReference>
<keyword evidence="2 3" id="KW-0802">TPR repeat</keyword>
<keyword evidence="1" id="KW-0677">Repeat</keyword>
<reference evidence="4" key="1">
    <citation type="submission" date="2020-10" db="EMBL/GenBank/DDBJ databases">
        <title>Phylogeny of dyella-like bacteria.</title>
        <authorList>
            <person name="Fu J."/>
        </authorList>
    </citation>
    <scope>NUCLEOTIDE SEQUENCE</scope>
    <source>
        <strain evidence="4">DHOC52</strain>
    </source>
</reference>
<name>A0ABS2K6G6_9GAMM</name>
<dbReference type="PROSITE" id="PS51257">
    <property type="entry name" value="PROKAR_LIPOPROTEIN"/>
    <property type="match status" value="1"/>
</dbReference>
<protein>
    <submittedName>
        <fullName evidence="4">DUF4034 domain-containing protein</fullName>
    </submittedName>
</protein>
<dbReference type="InterPro" id="IPR050498">
    <property type="entry name" value="Ycf3"/>
</dbReference>
<comment type="caution">
    <text evidence="4">The sequence shown here is derived from an EMBL/GenBank/DDBJ whole genome shotgun (WGS) entry which is preliminary data.</text>
</comment>
<evidence type="ECO:0000313" key="4">
    <source>
        <dbReference type="EMBL" id="MBM7126357.1"/>
    </source>
</evidence>
<evidence type="ECO:0000256" key="3">
    <source>
        <dbReference type="PROSITE-ProRule" id="PRU00339"/>
    </source>
</evidence>
<accession>A0ABS2K6G6</accession>
<sequence length="537" mass="59560">MTARVLWLSLAGAVLIGAACFMSHRLSRIEPTAPAVPRTVFRRPPPYKPPKPLFSDAQLQQFLSDARKAEAIADPLQRCLAYPNPPGLDWSDAATSAYCRYALDPAIKQEEAFQLIRAGHTAELDRRLDDIMRTPRTAPDAQDVLDRTFNIDFANGSDTVRGLMDAWKRQDPNSPFALAASGMAYVAMAQQARGNDYAANTPQSALDSMDRLLQRGRADLDAAVKLEPRITPAYGAMIYAAALISDTSYAISAARQGLAVEPASYMIYARMVWMAQPKWGGDVPTMRGLIASAQRHVKENPLLLVLRAESTGGEQFVEDTPCLPASEYELYKVLYAQPGKVGMLMSAGWWARHCYRSDLSLIFRSEVLRFDPSAIVQRQMRVSDLVDLGQPQWALSEGNALVALAPQDENSYEARGVAYESMGQTDEAIADYEQAMRINPDDSWDLIELGNLYVNSKHDWDKGWAIADHLLQVHPEEPRGWLLRARIQREQPRAGLDQTVSDFIARFGNGPDQQIWIMQMKPPSVPSMTHAAASGHG</sequence>
<dbReference type="RefSeq" id="WP_204682915.1">
    <property type="nucleotide sequence ID" value="NZ_BSNR01000004.1"/>
</dbReference>